<evidence type="ECO:0008006" key="3">
    <source>
        <dbReference type="Google" id="ProtNLM"/>
    </source>
</evidence>
<name>A0ABX5GLT2_9GAMM</name>
<dbReference type="RefSeq" id="WP_045038742.1">
    <property type="nucleotide sequence ID" value="NZ_JZSR01000057.1"/>
</dbReference>
<proteinExistence type="predicted"/>
<accession>A0ABX5GLT2</accession>
<reference evidence="1 2" key="1">
    <citation type="submission" date="2018-03" db="EMBL/GenBank/DDBJ databases">
        <title>Whole genome sequencing of Histamine producing bacteria.</title>
        <authorList>
            <person name="Butler K."/>
        </authorList>
    </citation>
    <scope>NUCLEOTIDE SEQUENCE [LARGE SCALE GENOMIC DNA]</scope>
    <source>
        <strain evidence="1 2">ATCC 51761</strain>
    </source>
</reference>
<dbReference type="Proteomes" id="UP000241190">
    <property type="component" value="Unassembled WGS sequence"/>
</dbReference>
<dbReference type="EMBL" id="PYOP01000111">
    <property type="protein sequence ID" value="PSW87798.1"/>
    <property type="molecule type" value="Genomic_DNA"/>
</dbReference>
<sequence length="120" mass="14155">MANKNRVQVMCDDALYKRLEAEKERTQASSISDVGRELWNFALIIRERASENKSRTVKEMLEEILMKEYQNETTINQIFLQVLEPNNNIDPSKIDIVKSKLKSYKEDAQVRTEKFIEEKE</sequence>
<organism evidence="1 2">
    <name type="scientific">Photobacterium iliopiscarium</name>
    <dbReference type="NCBI Taxonomy" id="56192"/>
    <lineage>
        <taxon>Bacteria</taxon>
        <taxon>Pseudomonadati</taxon>
        <taxon>Pseudomonadota</taxon>
        <taxon>Gammaproteobacteria</taxon>
        <taxon>Vibrionales</taxon>
        <taxon>Vibrionaceae</taxon>
        <taxon>Photobacterium</taxon>
    </lineage>
</organism>
<gene>
    <name evidence="1" type="ORF">C9J52_20875</name>
</gene>
<evidence type="ECO:0000313" key="2">
    <source>
        <dbReference type="Proteomes" id="UP000241190"/>
    </source>
</evidence>
<comment type="caution">
    <text evidence="1">The sequence shown here is derived from an EMBL/GenBank/DDBJ whole genome shotgun (WGS) entry which is preliminary data.</text>
</comment>
<evidence type="ECO:0000313" key="1">
    <source>
        <dbReference type="EMBL" id="PSW87798.1"/>
    </source>
</evidence>
<protein>
    <recommendedName>
        <fullName evidence="3">Ribbon-helix-helix protein CopG domain-containing protein</fullName>
    </recommendedName>
</protein>
<keyword evidence="2" id="KW-1185">Reference proteome</keyword>